<feature type="compositionally biased region" description="Low complexity" evidence="1">
    <location>
        <begin position="45"/>
        <end position="57"/>
    </location>
</feature>
<comment type="caution">
    <text evidence="2">The sequence shown here is derived from an EMBL/GenBank/DDBJ whole genome shotgun (WGS) entry which is preliminary data.</text>
</comment>
<dbReference type="Proteomes" id="UP001293254">
    <property type="component" value="Unassembled WGS sequence"/>
</dbReference>
<evidence type="ECO:0000313" key="2">
    <source>
        <dbReference type="EMBL" id="KAK4420235.1"/>
    </source>
</evidence>
<feature type="region of interest" description="Disordered" evidence="1">
    <location>
        <begin position="1"/>
        <end position="72"/>
    </location>
</feature>
<feature type="compositionally biased region" description="Basic and acidic residues" evidence="1">
    <location>
        <begin position="14"/>
        <end position="27"/>
    </location>
</feature>
<proteinExistence type="predicted"/>
<feature type="non-terminal residue" evidence="2">
    <location>
        <position position="1"/>
    </location>
</feature>
<sequence>ETADSASGRSISGSRDRGLYNHMHTGDRGWAARTTGDRDLRGRGRSSLVGEGANNEGEGQGTPPDRVEQGVGRGFSIGWRSRMETWGEGGMEGIMGMGNVGKKVVGVGGKCTWRGKELSWAP</sequence>
<feature type="compositionally biased region" description="Low complexity" evidence="1">
    <location>
        <begin position="1"/>
        <end position="13"/>
    </location>
</feature>
<gene>
    <name evidence="2" type="ORF">Salat_2436500</name>
</gene>
<reference evidence="2" key="1">
    <citation type="submission" date="2020-06" db="EMBL/GenBank/DDBJ databases">
        <authorList>
            <person name="Li T."/>
            <person name="Hu X."/>
            <person name="Zhang T."/>
            <person name="Song X."/>
            <person name="Zhang H."/>
            <person name="Dai N."/>
            <person name="Sheng W."/>
            <person name="Hou X."/>
            <person name="Wei L."/>
        </authorList>
    </citation>
    <scope>NUCLEOTIDE SEQUENCE</scope>
    <source>
        <strain evidence="2">3651</strain>
        <tissue evidence="2">Leaf</tissue>
    </source>
</reference>
<evidence type="ECO:0000256" key="1">
    <source>
        <dbReference type="SAM" id="MobiDB-lite"/>
    </source>
</evidence>
<accession>A0AAE1XYA1</accession>
<reference evidence="2" key="2">
    <citation type="journal article" date="2024" name="Plant">
        <title>Genomic evolution and insights into agronomic trait innovations of Sesamum species.</title>
        <authorList>
            <person name="Miao H."/>
            <person name="Wang L."/>
            <person name="Qu L."/>
            <person name="Liu H."/>
            <person name="Sun Y."/>
            <person name="Le M."/>
            <person name="Wang Q."/>
            <person name="Wei S."/>
            <person name="Zheng Y."/>
            <person name="Lin W."/>
            <person name="Duan Y."/>
            <person name="Cao H."/>
            <person name="Xiong S."/>
            <person name="Wang X."/>
            <person name="Wei L."/>
            <person name="Li C."/>
            <person name="Ma Q."/>
            <person name="Ju M."/>
            <person name="Zhao R."/>
            <person name="Li G."/>
            <person name="Mu C."/>
            <person name="Tian Q."/>
            <person name="Mei H."/>
            <person name="Zhang T."/>
            <person name="Gao T."/>
            <person name="Zhang H."/>
        </authorList>
    </citation>
    <scope>NUCLEOTIDE SEQUENCE</scope>
    <source>
        <strain evidence="2">3651</strain>
    </source>
</reference>
<organism evidence="2 3">
    <name type="scientific">Sesamum alatum</name>
    <dbReference type="NCBI Taxonomy" id="300844"/>
    <lineage>
        <taxon>Eukaryota</taxon>
        <taxon>Viridiplantae</taxon>
        <taxon>Streptophyta</taxon>
        <taxon>Embryophyta</taxon>
        <taxon>Tracheophyta</taxon>
        <taxon>Spermatophyta</taxon>
        <taxon>Magnoliopsida</taxon>
        <taxon>eudicotyledons</taxon>
        <taxon>Gunneridae</taxon>
        <taxon>Pentapetalae</taxon>
        <taxon>asterids</taxon>
        <taxon>lamiids</taxon>
        <taxon>Lamiales</taxon>
        <taxon>Pedaliaceae</taxon>
        <taxon>Sesamum</taxon>
    </lineage>
</organism>
<protein>
    <submittedName>
        <fullName evidence="2">Uncharacterized protein</fullName>
    </submittedName>
</protein>
<dbReference type="AlphaFoldDB" id="A0AAE1XYA1"/>
<dbReference type="EMBL" id="JACGWO010000009">
    <property type="protein sequence ID" value="KAK4420235.1"/>
    <property type="molecule type" value="Genomic_DNA"/>
</dbReference>
<name>A0AAE1XYA1_9LAMI</name>
<evidence type="ECO:0000313" key="3">
    <source>
        <dbReference type="Proteomes" id="UP001293254"/>
    </source>
</evidence>
<keyword evidence="3" id="KW-1185">Reference proteome</keyword>